<dbReference type="RefSeq" id="WP_117315366.1">
    <property type="nucleotide sequence ID" value="NZ_QQSW01000003.1"/>
</dbReference>
<keyword evidence="10" id="KW-0143">Chaperone</keyword>
<dbReference type="PROSITE" id="PS51257">
    <property type="entry name" value="PROKAR_LIPOPROTEIN"/>
    <property type="match status" value="1"/>
</dbReference>
<keyword evidence="6" id="KW-0732">Signal</keyword>
<dbReference type="GO" id="GO:0015031">
    <property type="term" value="P:protein transport"/>
    <property type="evidence" value="ECO:0007669"/>
    <property type="project" value="UniProtKB-KW"/>
</dbReference>
<sequence>MSTGGKRAYNALPVIALSILAGCAIQPAGPPPATQWQTYQERAASLTHWDLSAKVALRWRGGAENASLNWSQANDRSEVDLSGPFGAGAVRITQQGDRLEVERGGDRSAYDSSTPETLAAATGWPIPVSALPFWLRGLPDPDQSIEQLSLQDGRAEEIRQGGWKISYTAYTPAGSGSLPATLRITHAGDNISLRLVNARWALPDQ</sequence>
<evidence type="ECO:0000256" key="7">
    <source>
        <dbReference type="ARBA" id="ARBA00022927"/>
    </source>
</evidence>
<dbReference type="InterPro" id="IPR029046">
    <property type="entry name" value="LolA/LolB/LppX"/>
</dbReference>
<evidence type="ECO:0000313" key="14">
    <source>
        <dbReference type="Proteomes" id="UP000294980"/>
    </source>
</evidence>
<comment type="similarity">
    <text evidence="2">Belongs to the LolB family.</text>
</comment>
<dbReference type="NCBIfam" id="TIGR00548">
    <property type="entry name" value="lolB"/>
    <property type="match status" value="1"/>
</dbReference>
<protein>
    <recommendedName>
        <fullName evidence="4">Outer-membrane lipoprotein LolB</fullName>
    </recommendedName>
</protein>
<evidence type="ECO:0000256" key="4">
    <source>
        <dbReference type="ARBA" id="ARBA00016202"/>
    </source>
</evidence>
<evidence type="ECO:0000256" key="5">
    <source>
        <dbReference type="ARBA" id="ARBA00022448"/>
    </source>
</evidence>
<dbReference type="OrthoDB" id="9797618at2"/>
<organism evidence="13 14">
    <name type="scientific">Chromatocurvus halotolerans</name>
    <dbReference type="NCBI Taxonomy" id="1132028"/>
    <lineage>
        <taxon>Bacteria</taxon>
        <taxon>Pseudomonadati</taxon>
        <taxon>Pseudomonadota</taxon>
        <taxon>Gammaproteobacteria</taxon>
        <taxon>Cellvibrionales</taxon>
        <taxon>Halieaceae</taxon>
        <taxon>Chromatocurvus</taxon>
    </lineage>
</organism>
<dbReference type="Gene3D" id="2.50.20.10">
    <property type="entry name" value="Lipoprotein localisation LolA/LolB/LppX"/>
    <property type="match status" value="1"/>
</dbReference>
<keyword evidence="9" id="KW-0564">Palmitate</keyword>
<evidence type="ECO:0000256" key="6">
    <source>
        <dbReference type="ARBA" id="ARBA00022729"/>
    </source>
</evidence>
<accession>A0A4R2KR71</accession>
<dbReference type="GO" id="GO:0009279">
    <property type="term" value="C:cell outer membrane"/>
    <property type="evidence" value="ECO:0007669"/>
    <property type="project" value="UniProtKB-SubCell"/>
</dbReference>
<keyword evidence="5" id="KW-0813">Transport</keyword>
<keyword evidence="8" id="KW-0472">Membrane</keyword>
<comment type="caution">
    <text evidence="13">The sequence shown here is derived from an EMBL/GenBank/DDBJ whole genome shotgun (WGS) entry which is preliminary data.</text>
</comment>
<dbReference type="CDD" id="cd16326">
    <property type="entry name" value="LolB"/>
    <property type="match status" value="1"/>
</dbReference>
<keyword evidence="7" id="KW-0653">Protein transport</keyword>
<dbReference type="InterPro" id="IPR004565">
    <property type="entry name" value="OM_lipoprot_LolB"/>
</dbReference>
<dbReference type="AlphaFoldDB" id="A0A4R2KR71"/>
<reference evidence="13 14" key="1">
    <citation type="submission" date="2019-03" db="EMBL/GenBank/DDBJ databases">
        <title>Genomic Encyclopedia of Type Strains, Phase IV (KMG-IV): sequencing the most valuable type-strain genomes for metagenomic binning, comparative biology and taxonomic classification.</title>
        <authorList>
            <person name="Goeker M."/>
        </authorList>
    </citation>
    <scope>NUCLEOTIDE SEQUENCE [LARGE SCALE GENOMIC DNA]</scope>
    <source>
        <strain evidence="13 14">DSM 23344</strain>
    </source>
</reference>
<name>A0A4R2KR71_9GAMM</name>
<dbReference type="Proteomes" id="UP000294980">
    <property type="component" value="Unassembled WGS sequence"/>
</dbReference>
<dbReference type="SUPFAM" id="SSF89392">
    <property type="entry name" value="Prokaryotic lipoproteins and lipoprotein localization factors"/>
    <property type="match status" value="1"/>
</dbReference>
<comment type="subcellular location">
    <subcellularLocation>
        <location evidence="1">Cell outer membrane</location>
        <topology evidence="1">Lipid-anchor</topology>
    </subcellularLocation>
</comment>
<evidence type="ECO:0000256" key="12">
    <source>
        <dbReference type="ARBA" id="ARBA00023288"/>
    </source>
</evidence>
<evidence type="ECO:0000256" key="9">
    <source>
        <dbReference type="ARBA" id="ARBA00023139"/>
    </source>
</evidence>
<keyword evidence="12 13" id="KW-0449">Lipoprotein</keyword>
<evidence type="ECO:0000256" key="1">
    <source>
        <dbReference type="ARBA" id="ARBA00004459"/>
    </source>
</evidence>
<keyword evidence="11" id="KW-0998">Cell outer membrane</keyword>
<evidence type="ECO:0000256" key="8">
    <source>
        <dbReference type="ARBA" id="ARBA00023136"/>
    </source>
</evidence>
<evidence type="ECO:0000256" key="10">
    <source>
        <dbReference type="ARBA" id="ARBA00023186"/>
    </source>
</evidence>
<gene>
    <name evidence="13" type="ORF">EV688_105215</name>
</gene>
<comment type="subunit">
    <text evidence="3">Monomer.</text>
</comment>
<dbReference type="Pfam" id="PF03550">
    <property type="entry name" value="LolB"/>
    <property type="match status" value="1"/>
</dbReference>
<keyword evidence="14" id="KW-1185">Reference proteome</keyword>
<proteinExistence type="inferred from homology"/>
<evidence type="ECO:0000256" key="2">
    <source>
        <dbReference type="ARBA" id="ARBA00009696"/>
    </source>
</evidence>
<evidence type="ECO:0000256" key="11">
    <source>
        <dbReference type="ARBA" id="ARBA00023237"/>
    </source>
</evidence>
<evidence type="ECO:0000313" key="13">
    <source>
        <dbReference type="EMBL" id="TCO76253.1"/>
    </source>
</evidence>
<evidence type="ECO:0000256" key="3">
    <source>
        <dbReference type="ARBA" id="ARBA00011245"/>
    </source>
</evidence>
<dbReference type="EMBL" id="SLWX01000005">
    <property type="protein sequence ID" value="TCO76253.1"/>
    <property type="molecule type" value="Genomic_DNA"/>
</dbReference>